<comment type="subcellular location">
    <subcellularLocation>
        <location evidence="2">Chromosome</location>
    </subcellularLocation>
    <subcellularLocation>
        <location evidence="1">Nucleus</location>
    </subcellularLocation>
</comment>
<evidence type="ECO:0000313" key="11">
    <source>
        <dbReference type="EMBL" id="EJK62412.1"/>
    </source>
</evidence>
<keyword evidence="12" id="KW-1185">Reference proteome</keyword>
<evidence type="ECO:0000256" key="2">
    <source>
        <dbReference type="ARBA" id="ARBA00004286"/>
    </source>
</evidence>
<gene>
    <name evidence="11" type="ORF">THAOC_16980</name>
</gene>
<evidence type="ECO:0000256" key="5">
    <source>
        <dbReference type="ARBA" id="ARBA00022679"/>
    </source>
</evidence>
<proteinExistence type="predicted"/>
<reference evidence="11 12" key="1">
    <citation type="journal article" date="2012" name="Genome Biol.">
        <title>Genome and low-iron response of an oceanic diatom adapted to chronic iron limitation.</title>
        <authorList>
            <person name="Lommer M."/>
            <person name="Specht M."/>
            <person name="Roy A.S."/>
            <person name="Kraemer L."/>
            <person name="Andreson R."/>
            <person name="Gutowska M.A."/>
            <person name="Wolf J."/>
            <person name="Bergner S.V."/>
            <person name="Schilhabel M.B."/>
            <person name="Klostermeier U.C."/>
            <person name="Beiko R.G."/>
            <person name="Rosenstiel P."/>
            <person name="Hippler M."/>
            <person name="Laroche J."/>
        </authorList>
    </citation>
    <scope>NUCLEOTIDE SEQUENCE [LARGE SCALE GENOMIC DNA]</scope>
    <source>
        <strain evidence="11 12">CCMP1005</strain>
    </source>
</reference>
<dbReference type="Pfam" id="PF00856">
    <property type="entry name" value="SET"/>
    <property type="match status" value="1"/>
</dbReference>
<dbReference type="PROSITE" id="PS50868">
    <property type="entry name" value="POST_SET"/>
    <property type="match status" value="1"/>
</dbReference>
<dbReference type="Proteomes" id="UP000266841">
    <property type="component" value="Unassembled WGS sequence"/>
</dbReference>
<dbReference type="PANTHER" id="PTHR22884">
    <property type="entry name" value="SET DOMAIN PROTEINS"/>
    <property type="match status" value="1"/>
</dbReference>
<dbReference type="GO" id="GO:0008168">
    <property type="term" value="F:methyltransferase activity"/>
    <property type="evidence" value="ECO:0007669"/>
    <property type="project" value="UniProtKB-KW"/>
</dbReference>
<evidence type="ECO:0000256" key="6">
    <source>
        <dbReference type="ARBA" id="ARBA00022691"/>
    </source>
</evidence>
<dbReference type="AlphaFoldDB" id="K0SVX5"/>
<keyword evidence="4" id="KW-0489">Methyltransferase</keyword>
<comment type="caution">
    <text evidence="11">The sequence shown here is derived from an EMBL/GenBank/DDBJ whole genome shotgun (WGS) entry which is preliminary data.</text>
</comment>
<evidence type="ECO:0000259" key="10">
    <source>
        <dbReference type="PROSITE" id="PS50868"/>
    </source>
</evidence>
<evidence type="ECO:0000256" key="7">
    <source>
        <dbReference type="ARBA" id="ARBA00023242"/>
    </source>
</evidence>
<dbReference type="PROSITE" id="PS50280">
    <property type="entry name" value="SET"/>
    <property type="match status" value="1"/>
</dbReference>
<dbReference type="EMBL" id="AGNL01018903">
    <property type="protein sequence ID" value="EJK62412.1"/>
    <property type="molecule type" value="Genomic_DNA"/>
</dbReference>
<feature type="domain" description="SET" evidence="9">
    <location>
        <begin position="1"/>
        <end position="62"/>
    </location>
</feature>
<dbReference type="InterPro" id="IPR001214">
    <property type="entry name" value="SET_dom"/>
</dbReference>
<dbReference type="eggNOG" id="KOG1080">
    <property type="taxonomic scope" value="Eukaryota"/>
</dbReference>
<keyword evidence="5" id="KW-0808">Transferase</keyword>
<evidence type="ECO:0000256" key="3">
    <source>
        <dbReference type="ARBA" id="ARBA00022454"/>
    </source>
</evidence>
<sequence>MALGQAGWYIDARHVANQARFINHSCDPNCRLMPLNVAGHMRVAIVAVRDVRPGEFLSYDYQFDTRQGDRLTCRCGSSNCRGTMKGGGGVGDDSEAGKKPKICYSPRRNTACRKSGNSSGPWPSPTRLPLSLTGPVVPGSGGDETAEVVAAGPQAKNHREDAAAGRIFLWRNARAGGNFARRYRRWEERRAGGGGTRGQRGAALSAPGRQGTVDVISIVVERVERGVESLGRRGSIVWTRTATCLESRPSSRQEDGILFL</sequence>
<dbReference type="Gene3D" id="2.170.270.10">
    <property type="entry name" value="SET domain"/>
    <property type="match status" value="1"/>
</dbReference>
<dbReference type="InterPro" id="IPR050777">
    <property type="entry name" value="SET2_Histone-Lys_MeTrsfase"/>
</dbReference>
<dbReference type="SUPFAM" id="SSF82199">
    <property type="entry name" value="SET domain"/>
    <property type="match status" value="1"/>
</dbReference>
<keyword evidence="7" id="KW-0539">Nucleus</keyword>
<dbReference type="GO" id="GO:0005634">
    <property type="term" value="C:nucleus"/>
    <property type="evidence" value="ECO:0007669"/>
    <property type="project" value="UniProtKB-SubCell"/>
</dbReference>
<evidence type="ECO:0000313" key="12">
    <source>
        <dbReference type="Proteomes" id="UP000266841"/>
    </source>
</evidence>
<dbReference type="GO" id="GO:0005694">
    <property type="term" value="C:chromosome"/>
    <property type="evidence" value="ECO:0007669"/>
    <property type="project" value="UniProtKB-SubCell"/>
</dbReference>
<organism evidence="11 12">
    <name type="scientific">Thalassiosira oceanica</name>
    <name type="common">Marine diatom</name>
    <dbReference type="NCBI Taxonomy" id="159749"/>
    <lineage>
        <taxon>Eukaryota</taxon>
        <taxon>Sar</taxon>
        <taxon>Stramenopiles</taxon>
        <taxon>Ochrophyta</taxon>
        <taxon>Bacillariophyta</taxon>
        <taxon>Coscinodiscophyceae</taxon>
        <taxon>Thalassiosirophycidae</taxon>
        <taxon>Thalassiosirales</taxon>
        <taxon>Thalassiosiraceae</taxon>
        <taxon>Thalassiosira</taxon>
    </lineage>
</organism>
<dbReference type="OrthoDB" id="422362at2759"/>
<keyword evidence="6" id="KW-0949">S-adenosyl-L-methionine</keyword>
<name>K0SVX5_THAOC</name>
<dbReference type="InterPro" id="IPR003616">
    <property type="entry name" value="Post-SET_dom"/>
</dbReference>
<evidence type="ECO:0008006" key="13">
    <source>
        <dbReference type="Google" id="ProtNLM"/>
    </source>
</evidence>
<dbReference type="GO" id="GO:0032259">
    <property type="term" value="P:methylation"/>
    <property type="evidence" value="ECO:0007669"/>
    <property type="project" value="UniProtKB-KW"/>
</dbReference>
<keyword evidence="3" id="KW-0158">Chromosome</keyword>
<feature type="region of interest" description="Disordered" evidence="8">
    <location>
        <begin position="107"/>
        <end position="128"/>
    </location>
</feature>
<dbReference type="SMART" id="SM00508">
    <property type="entry name" value="PostSET"/>
    <property type="match status" value="1"/>
</dbReference>
<protein>
    <recommendedName>
        <fullName evidence="13">Post-SET domain-containing protein</fullName>
    </recommendedName>
</protein>
<dbReference type="InterPro" id="IPR046341">
    <property type="entry name" value="SET_dom_sf"/>
</dbReference>
<feature type="domain" description="Post-SET" evidence="10">
    <location>
        <begin position="69"/>
        <end position="85"/>
    </location>
</feature>
<evidence type="ECO:0000259" key="9">
    <source>
        <dbReference type="PROSITE" id="PS50280"/>
    </source>
</evidence>
<accession>K0SVX5</accession>
<evidence type="ECO:0000256" key="1">
    <source>
        <dbReference type="ARBA" id="ARBA00004123"/>
    </source>
</evidence>
<evidence type="ECO:0000256" key="8">
    <source>
        <dbReference type="SAM" id="MobiDB-lite"/>
    </source>
</evidence>
<evidence type="ECO:0000256" key="4">
    <source>
        <dbReference type="ARBA" id="ARBA00022603"/>
    </source>
</evidence>